<dbReference type="RefSeq" id="WP_248564480.1">
    <property type="nucleotide sequence ID" value="NZ_AP025698.1"/>
</dbReference>
<dbReference type="Proteomes" id="UP000831817">
    <property type="component" value="Chromosome"/>
</dbReference>
<name>A0ABM7YFQ0_9EURY</name>
<reference evidence="1 2" key="1">
    <citation type="submission" date="2022-04" db="EMBL/GenBank/DDBJ databases">
        <title>Complete genome of Methanothermobacter tenebrarum strain RMAS.</title>
        <authorList>
            <person name="Nakamura K."/>
            <person name="Oshima K."/>
            <person name="Hattori M."/>
            <person name="Kamagata Y."/>
            <person name="Takamizawa K."/>
        </authorList>
    </citation>
    <scope>NUCLEOTIDE SEQUENCE [LARGE SCALE GENOMIC DNA]</scope>
    <source>
        <strain evidence="1 2">RMAS</strain>
    </source>
</reference>
<gene>
    <name evidence="1" type="ORF">MTTB_15740</name>
</gene>
<accession>A0ABM7YFQ0</accession>
<dbReference type="EMBL" id="AP025698">
    <property type="protein sequence ID" value="BDH80195.1"/>
    <property type="molecule type" value="Genomic_DNA"/>
</dbReference>
<protein>
    <recommendedName>
        <fullName evidence="3">Transposase</fullName>
    </recommendedName>
</protein>
<evidence type="ECO:0008006" key="3">
    <source>
        <dbReference type="Google" id="ProtNLM"/>
    </source>
</evidence>
<sequence length="75" mass="8531">MYKLQAITLKENSYPPNKGKKEKMAQMLEIYHEARNRFPEQAEALNTTRTKLHFKAGGLNAQAATTNLTPTKSEH</sequence>
<evidence type="ECO:0000313" key="1">
    <source>
        <dbReference type="EMBL" id="BDH80195.1"/>
    </source>
</evidence>
<dbReference type="GeneID" id="71966106"/>
<keyword evidence="2" id="KW-1185">Reference proteome</keyword>
<organism evidence="1 2">
    <name type="scientific">Methanothermobacter tenebrarum</name>
    <dbReference type="NCBI Taxonomy" id="680118"/>
    <lineage>
        <taxon>Archaea</taxon>
        <taxon>Methanobacteriati</taxon>
        <taxon>Methanobacteriota</taxon>
        <taxon>Methanomada group</taxon>
        <taxon>Methanobacteria</taxon>
        <taxon>Methanobacteriales</taxon>
        <taxon>Methanobacteriaceae</taxon>
        <taxon>Methanothermobacter</taxon>
    </lineage>
</organism>
<proteinExistence type="predicted"/>
<evidence type="ECO:0000313" key="2">
    <source>
        <dbReference type="Proteomes" id="UP000831817"/>
    </source>
</evidence>